<dbReference type="AlphaFoldDB" id="A0AAV1VLW0"/>
<organism evidence="1 2">
    <name type="scientific">Peronospora matthiolae</name>
    <dbReference type="NCBI Taxonomy" id="2874970"/>
    <lineage>
        <taxon>Eukaryota</taxon>
        <taxon>Sar</taxon>
        <taxon>Stramenopiles</taxon>
        <taxon>Oomycota</taxon>
        <taxon>Peronosporomycetes</taxon>
        <taxon>Peronosporales</taxon>
        <taxon>Peronosporaceae</taxon>
        <taxon>Peronospora</taxon>
    </lineage>
</organism>
<gene>
    <name evidence="1" type="ORF">PM001_LOCUS32407</name>
</gene>
<name>A0AAV1VLW0_9STRA</name>
<evidence type="ECO:0000313" key="2">
    <source>
        <dbReference type="Proteomes" id="UP001162060"/>
    </source>
</evidence>
<proteinExistence type="predicted"/>
<dbReference type="EMBL" id="CAKLBY020000378">
    <property type="protein sequence ID" value="CAK7947257.1"/>
    <property type="molecule type" value="Genomic_DNA"/>
</dbReference>
<comment type="caution">
    <text evidence="1">The sequence shown here is derived from an EMBL/GenBank/DDBJ whole genome shotgun (WGS) entry which is preliminary data.</text>
</comment>
<reference evidence="1" key="1">
    <citation type="submission" date="2024-01" db="EMBL/GenBank/DDBJ databases">
        <authorList>
            <person name="Webb A."/>
        </authorList>
    </citation>
    <scope>NUCLEOTIDE SEQUENCE</scope>
    <source>
        <strain evidence="1">Pm1</strain>
    </source>
</reference>
<accession>A0AAV1VLW0</accession>
<protein>
    <submittedName>
        <fullName evidence="1">Uncharacterized protein</fullName>
    </submittedName>
</protein>
<sequence>MLRARVNDEARGPQRRACKISFSRGESGAHDAAGTVAGRSVEKALRERERTRRGFSFRYSCLV</sequence>
<evidence type="ECO:0000313" key="1">
    <source>
        <dbReference type="EMBL" id="CAK7947257.1"/>
    </source>
</evidence>
<dbReference type="Proteomes" id="UP001162060">
    <property type="component" value="Unassembled WGS sequence"/>
</dbReference>